<name>A0A6P5FCN7_ANACO</name>
<feature type="transmembrane region" description="Helical" evidence="7">
    <location>
        <begin position="238"/>
        <end position="255"/>
    </location>
</feature>
<comment type="similarity">
    <text evidence="2 7">Belongs to the purine permeases (TC 2.A.7.14) family.</text>
</comment>
<evidence type="ECO:0000256" key="4">
    <source>
        <dbReference type="ARBA" id="ARBA00022692"/>
    </source>
</evidence>
<dbReference type="GeneID" id="109713635"/>
<feature type="transmembrane region" description="Helical" evidence="7">
    <location>
        <begin position="111"/>
        <end position="132"/>
    </location>
</feature>
<keyword evidence="3 7" id="KW-0813">Transport</keyword>
<evidence type="ECO:0000313" key="10">
    <source>
        <dbReference type="RefSeq" id="XP_020093382.1"/>
    </source>
</evidence>
<dbReference type="PANTHER" id="PTHR31376:SF2">
    <property type="entry name" value="PURINE PERMEASE 11-RELATED"/>
    <property type="match status" value="1"/>
</dbReference>
<dbReference type="GO" id="GO:0015211">
    <property type="term" value="F:purine nucleoside transmembrane transporter activity"/>
    <property type="evidence" value="ECO:0007669"/>
    <property type="project" value="UniProtKB-UniRule"/>
</dbReference>
<dbReference type="InterPro" id="IPR037185">
    <property type="entry name" value="EmrE-like"/>
</dbReference>
<gene>
    <name evidence="10" type="primary">LOC109713635</name>
</gene>
<feature type="compositionally biased region" description="Acidic residues" evidence="8">
    <location>
        <begin position="87"/>
        <end position="98"/>
    </location>
</feature>
<sequence length="445" mass="49189">MGNWKLFMKSVTNTKSYQLLKDRCVQNPLTKQKKKVPKGIGILQPIVNLEDYKLKRPNASIPAHVEDADAEELRHPLTSTAAMGDTTMEEEEEEEEEEEKGRRRRRWRWRWWVAVAMHSVLVLSGQSAATLLGRFYYDHGGSSMWLQTLTLSAAFPVLFLPRLLLFTPQSPPLPPPSPLLKLGLAYVGLGLITAVDSLLYSYGLLYLTVSAYSLVCATQLGFNAVFSYFINGEKFTDLTLNSLVLLTFSAAILAVRSDDDPTAGRHYGLGFVLTLAASALYSLILSLMELTFEKLVRSRSLRAVLDMQIYTAAVSTAAAAAGLFISGEYRGLRREAEGFGRGEVGYVMTLIWASVGWQVTNVGLVGLISEVSALFSNVISTLGIPIAPVFAVILFKDKMDGVKVISLLLAIWGFISYFYQHYLDYKAQKKATVLGERGDARDASA</sequence>
<evidence type="ECO:0000256" key="1">
    <source>
        <dbReference type="ARBA" id="ARBA00004141"/>
    </source>
</evidence>
<dbReference type="InterPro" id="IPR030182">
    <property type="entry name" value="PUP_plant"/>
</dbReference>
<proteinExistence type="inferred from homology"/>
<evidence type="ECO:0000256" key="7">
    <source>
        <dbReference type="RuleBase" id="RU368015"/>
    </source>
</evidence>
<dbReference type="AlphaFoldDB" id="A0A6P5FCN7"/>
<dbReference type="SUPFAM" id="SSF103481">
    <property type="entry name" value="Multidrug resistance efflux transporter EmrE"/>
    <property type="match status" value="1"/>
</dbReference>
<dbReference type="GO" id="GO:0016020">
    <property type="term" value="C:membrane"/>
    <property type="evidence" value="ECO:0007669"/>
    <property type="project" value="UniProtKB-SubCell"/>
</dbReference>
<feature type="transmembrane region" description="Helical" evidence="7">
    <location>
        <begin position="179"/>
        <end position="199"/>
    </location>
</feature>
<feature type="transmembrane region" description="Helical" evidence="7">
    <location>
        <begin position="205"/>
        <end position="226"/>
    </location>
</feature>
<dbReference type="Proteomes" id="UP000515123">
    <property type="component" value="Linkage group 8"/>
</dbReference>
<feature type="region of interest" description="Disordered" evidence="8">
    <location>
        <begin position="77"/>
        <end position="100"/>
    </location>
</feature>
<dbReference type="RefSeq" id="XP_020093382.1">
    <property type="nucleotide sequence ID" value="XM_020237793.1"/>
</dbReference>
<evidence type="ECO:0000256" key="2">
    <source>
        <dbReference type="ARBA" id="ARBA00006213"/>
    </source>
</evidence>
<evidence type="ECO:0000313" key="9">
    <source>
        <dbReference type="Proteomes" id="UP000515123"/>
    </source>
</evidence>
<feature type="transmembrane region" description="Helical" evidence="7">
    <location>
        <begin position="144"/>
        <end position="167"/>
    </location>
</feature>
<keyword evidence="5 7" id="KW-1133">Transmembrane helix</keyword>
<keyword evidence="6 7" id="KW-0472">Membrane</keyword>
<evidence type="ECO:0000256" key="5">
    <source>
        <dbReference type="ARBA" id="ARBA00022989"/>
    </source>
</evidence>
<dbReference type="OrthoDB" id="1907510at2759"/>
<evidence type="ECO:0000256" key="8">
    <source>
        <dbReference type="SAM" id="MobiDB-lite"/>
    </source>
</evidence>
<protein>
    <recommendedName>
        <fullName evidence="7">Probable purine permease</fullName>
    </recommendedName>
</protein>
<keyword evidence="9" id="KW-1185">Reference proteome</keyword>
<evidence type="ECO:0000256" key="3">
    <source>
        <dbReference type="ARBA" id="ARBA00022448"/>
    </source>
</evidence>
<feature type="transmembrane region" description="Helical" evidence="7">
    <location>
        <begin position="309"/>
        <end position="326"/>
    </location>
</feature>
<dbReference type="GO" id="GO:0005345">
    <property type="term" value="F:purine nucleobase transmembrane transporter activity"/>
    <property type="evidence" value="ECO:0007669"/>
    <property type="project" value="UniProtKB-UniRule"/>
</dbReference>
<feature type="transmembrane region" description="Helical" evidence="7">
    <location>
        <begin position="401"/>
        <end position="419"/>
    </location>
</feature>
<accession>A0A6P5FCN7</accession>
<keyword evidence="4 7" id="KW-0812">Transmembrane</keyword>
<dbReference type="Pfam" id="PF16913">
    <property type="entry name" value="PUNUT"/>
    <property type="match status" value="1"/>
</dbReference>
<feature type="transmembrane region" description="Helical" evidence="7">
    <location>
        <begin position="374"/>
        <end position="395"/>
    </location>
</feature>
<organism evidence="9 10">
    <name type="scientific">Ananas comosus</name>
    <name type="common">Pineapple</name>
    <name type="synonym">Ananas ananas</name>
    <dbReference type="NCBI Taxonomy" id="4615"/>
    <lineage>
        <taxon>Eukaryota</taxon>
        <taxon>Viridiplantae</taxon>
        <taxon>Streptophyta</taxon>
        <taxon>Embryophyta</taxon>
        <taxon>Tracheophyta</taxon>
        <taxon>Spermatophyta</taxon>
        <taxon>Magnoliopsida</taxon>
        <taxon>Liliopsida</taxon>
        <taxon>Poales</taxon>
        <taxon>Bromeliaceae</taxon>
        <taxon>Bromelioideae</taxon>
        <taxon>Ananas</taxon>
    </lineage>
</organism>
<feature type="transmembrane region" description="Helical" evidence="7">
    <location>
        <begin position="267"/>
        <end position="288"/>
    </location>
</feature>
<reference evidence="10" key="2">
    <citation type="submission" date="2025-08" db="UniProtKB">
        <authorList>
            <consortium name="RefSeq"/>
        </authorList>
    </citation>
    <scope>IDENTIFICATION</scope>
    <source>
        <tissue evidence="10">Leaf</tissue>
    </source>
</reference>
<reference evidence="9" key="1">
    <citation type="journal article" date="2015" name="Nat. Genet.">
        <title>The pineapple genome and the evolution of CAM photosynthesis.</title>
        <authorList>
            <person name="Ming R."/>
            <person name="VanBuren R."/>
            <person name="Wai C.M."/>
            <person name="Tang H."/>
            <person name="Schatz M.C."/>
            <person name="Bowers J.E."/>
            <person name="Lyons E."/>
            <person name="Wang M.L."/>
            <person name="Chen J."/>
            <person name="Biggers E."/>
            <person name="Zhang J."/>
            <person name="Huang L."/>
            <person name="Zhang L."/>
            <person name="Miao W."/>
            <person name="Zhang J."/>
            <person name="Ye Z."/>
            <person name="Miao C."/>
            <person name="Lin Z."/>
            <person name="Wang H."/>
            <person name="Zhou H."/>
            <person name="Yim W.C."/>
            <person name="Priest H.D."/>
            <person name="Zheng C."/>
            <person name="Woodhouse M."/>
            <person name="Edger P.P."/>
            <person name="Guyot R."/>
            <person name="Guo H.B."/>
            <person name="Guo H."/>
            <person name="Zheng G."/>
            <person name="Singh R."/>
            <person name="Sharma A."/>
            <person name="Min X."/>
            <person name="Zheng Y."/>
            <person name="Lee H."/>
            <person name="Gurtowski J."/>
            <person name="Sedlazeck F.J."/>
            <person name="Harkess A."/>
            <person name="McKain M.R."/>
            <person name="Liao Z."/>
            <person name="Fang J."/>
            <person name="Liu J."/>
            <person name="Zhang X."/>
            <person name="Zhang Q."/>
            <person name="Hu W."/>
            <person name="Qin Y."/>
            <person name="Wang K."/>
            <person name="Chen L.Y."/>
            <person name="Shirley N."/>
            <person name="Lin Y.R."/>
            <person name="Liu L.Y."/>
            <person name="Hernandez A.G."/>
            <person name="Wright C.L."/>
            <person name="Bulone V."/>
            <person name="Tuskan G.A."/>
            <person name="Heath K."/>
            <person name="Zee F."/>
            <person name="Moore P.H."/>
            <person name="Sunkar R."/>
            <person name="Leebens-Mack J.H."/>
            <person name="Mockler T."/>
            <person name="Bennetzen J.L."/>
            <person name="Freeling M."/>
            <person name="Sankoff D."/>
            <person name="Paterson A.H."/>
            <person name="Zhu X."/>
            <person name="Yang X."/>
            <person name="Smith J.A."/>
            <person name="Cushman J.C."/>
            <person name="Paull R.E."/>
            <person name="Yu Q."/>
        </authorList>
    </citation>
    <scope>NUCLEOTIDE SEQUENCE [LARGE SCALE GENOMIC DNA]</scope>
    <source>
        <strain evidence="9">cv. F153</strain>
    </source>
</reference>
<comment type="subcellular location">
    <subcellularLocation>
        <location evidence="1 7">Membrane</location>
        <topology evidence="1 7">Multi-pass membrane protein</topology>
    </subcellularLocation>
</comment>
<evidence type="ECO:0000256" key="6">
    <source>
        <dbReference type="ARBA" id="ARBA00023136"/>
    </source>
</evidence>
<feature type="transmembrane region" description="Helical" evidence="7">
    <location>
        <begin position="346"/>
        <end position="367"/>
    </location>
</feature>
<dbReference type="PANTHER" id="PTHR31376">
    <property type="entry name" value="OS09G0467300 PROTEIN-RELATED"/>
    <property type="match status" value="1"/>
</dbReference>